<protein>
    <recommendedName>
        <fullName evidence="6">GIY-YIG domain-containing protein</fullName>
    </recommendedName>
</protein>
<name>A0ABQ1SFK5_9FLAO</name>
<dbReference type="Pfam" id="PF05066">
    <property type="entry name" value="HARE-HTH"/>
    <property type="match status" value="1"/>
</dbReference>
<dbReference type="Proteomes" id="UP000599179">
    <property type="component" value="Unassembled WGS sequence"/>
</dbReference>
<sequence length="266" mass="31231">MRDLKWKDAIKKVLEEEKKALHYTVIAELIAEKEYRKSLGATPQDTVSANLTTDINKNKEKSIFAKVDRGYYILRKFLDDKTQLLTDDDDVIINKKEKTKSEKLRIINSFGLYWNRNLVHWKTKPDLLGVQQIGATSVNFKNQIGIYLLHDSRETIYVGQAIEQSLGQRLRHHTVDRLGGRWDRFSWFGFYPVIDNGELKDNLEFENITVQDFGNILEAILIESIEPRQNRKQGNLFYGIEYLQKESPEIKRQKKEQLIRELTDKL</sequence>
<reference evidence="5" key="1">
    <citation type="journal article" date="2019" name="Int. J. Syst. Evol. Microbiol.">
        <title>The Global Catalogue of Microorganisms (GCM) 10K type strain sequencing project: providing services to taxonomists for standard genome sequencing and annotation.</title>
        <authorList>
            <consortium name="The Broad Institute Genomics Platform"/>
            <consortium name="The Broad Institute Genome Sequencing Center for Infectious Disease"/>
            <person name="Wu L."/>
            <person name="Ma J."/>
        </authorList>
    </citation>
    <scope>NUCLEOTIDE SEQUENCE [LARGE SCALE GENOMIC DNA]</scope>
    <source>
        <strain evidence="5">CGMCC 1.12931</strain>
    </source>
</reference>
<accession>A0ABQ1SFK5</accession>
<proteinExistence type="predicted"/>
<dbReference type="EMBL" id="BMGM01000002">
    <property type="protein sequence ID" value="GGE29156.1"/>
    <property type="molecule type" value="Genomic_DNA"/>
</dbReference>
<keyword evidence="1" id="KW-0804">Transcription</keyword>
<feature type="domain" description="GIY-YIG" evidence="2">
    <location>
        <begin position="142"/>
        <end position="236"/>
    </location>
</feature>
<keyword evidence="5" id="KW-1185">Reference proteome</keyword>
<dbReference type="PROSITE" id="PS51913">
    <property type="entry name" value="HTH_HARE"/>
    <property type="match status" value="1"/>
</dbReference>
<dbReference type="InterPro" id="IPR000305">
    <property type="entry name" value="GIY-YIG_endonuc"/>
</dbReference>
<evidence type="ECO:0008006" key="6">
    <source>
        <dbReference type="Google" id="ProtNLM"/>
    </source>
</evidence>
<evidence type="ECO:0000259" key="2">
    <source>
        <dbReference type="PROSITE" id="PS50164"/>
    </source>
</evidence>
<evidence type="ECO:0000259" key="3">
    <source>
        <dbReference type="PROSITE" id="PS51913"/>
    </source>
</evidence>
<evidence type="ECO:0000313" key="4">
    <source>
        <dbReference type="EMBL" id="GGE29156.1"/>
    </source>
</evidence>
<feature type="domain" description="HTH HARE-type" evidence="3">
    <location>
        <begin position="4"/>
        <end position="77"/>
    </location>
</feature>
<gene>
    <name evidence="4" type="ORF">GCM10010832_07180</name>
</gene>
<evidence type="ECO:0000256" key="1">
    <source>
        <dbReference type="ARBA" id="ARBA00023163"/>
    </source>
</evidence>
<dbReference type="PROSITE" id="PS50164">
    <property type="entry name" value="GIY_YIG"/>
    <property type="match status" value="1"/>
</dbReference>
<organism evidence="4 5">
    <name type="scientific">Psychroflexus planctonicus</name>
    <dbReference type="NCBI Taxonomy" id="1526575"/>
    <lineage>
        <taxon>Bacteria</taxon>
        <taxon>Pseudomonadati</taxon>
        <taxon>Bacteroidota</taxon>
        <taxon>Flavobacteriia</taxon>
        <taxon>Flavobacteriales</taxon>
        <taxon>Flavobacteriaceae</taxon>
        <taxon>Psychroflexus</taxon>
    </lineage>
</organism>
<comment type="caution">
    <text evidence="4">The sequence shown here is derived from an EMBL/GenBank/DDBJ whole genome shotgun (WGS) entry which is preliminary data.</text>
</comment>
<evidence type="ECO:0000313" key="5">
    <source>
        <dbReference type="Proteomes" id="UP000599179"/>
    </source>
</evidence>
<dbReference type="InterPro" id="IPR007759">
    <property type="entry name" value="Asxl_HARE-HTH"/>
</dbReference>